<accession>A0A0F9C344</accession>
<organism evidence="1">
    <name type="scientific">marine sediment metagenome</name>
    <dbReference type="NCBI Taxonomy" id="412755"/>
    <lineage>
        <taxon>unclassified sequences</taxon>
        <taxon>metagenomes</taxon>
        <taxon>ecological metagenomes</taxon>
    </lineage>
</organism>
<comment type="caution">
    <text evidence="1">The sequence shown here is derived from an EMBL/GenBank/DDBJ whole genome shotgun (WGS) entry which is preliminary data.</text>
</comment>
<sequence length="25" mass="2849">ELSQEPSQLGGARFVIRTPRVLHEE</sequence>
<protein>
    <submittedName>
        <fullName evidence="1">Uncharacterized protein</fullName>
    </submittedName>
</protein>
<evidence type="ECO:0000313" key="1">
    <source>
        <dbReference type="EMBL" id="KKL28635.1"/>
    </source>
</evidence>
<gene>
    <name evidence="1" type="ORF">LCGC14_2373140</name>
</gene>
<feature type="non-terminal residue" evidence="1">
    <location>
        <position position="1"/>
    </location>
</feature>
<dbReference type="EMBL" id="LAZR01035027">
    <property type="protein sequence ID" value="KKL28635.1"/>
    <property type="molecule type" value="Genomic_DNA"/>
</dbReference>
<proteinExistence type="predicted"/>
<name>A0A0F9C344_9ZZZZ</name>
<reference evidence="1" key="1">
    <citation type="journal article" date="2015" name="Nature">
        <title>Complex archaea that bridge the gap between prokaryotes and eukaryotes.</title>
        <authorList>
            <person name="Spang A."/>
            <person name="Saw J.H."/>
            <person name="Jorgensen S.L."/>
            <person name="Zaremba-Niedzwiedzka K."/>
            <person name="Martijn J."/>
            <person name="Lind A.E."/>
            <person name="van Eijk R."/>
            <person name="Schleper C."/>
            <person name="Guy L."/>
            <person name="Ettema T.J."/>
        </authorList>
    </citation>
    <scope>NUCLEOTIDE SEQUENCE</scope>
</reference>
<dbReference type="AlphaFoldDB" id="A0A0F9C344"/>